<dbReference type="GO" id="GO:0008658">
    <property type="term" value="F:penicillin binding"/>
    <property type="evidence" value="ECO:0007669"/>
    <property type="project" value="InterPro"/>
</dbReference>
<feature type="compositionally biased region" description="Polar residues" evidence="4">
    <location>
        <begin position="722"/>
        <end position="737"/>
    </location>
</feature>
<dbReference type="SUPFAM" id="SSF56601">
    <property type="entry name" value="beta-lactamase/transpeptidase-like"/>
    <property type="match status" value="1"/>
</dbReference>
<dbReference type="GO" id="GO:0071555">
    <property type="term" value="P:cell wall organization"/>
    <property type="evidence" value="ECO:0007669"/>
    <property type="project" value="TreeGrafter"/>
</dbReference>
<dbReference type="SMART" id="SM00740">
    <property type="entry name" value="PASTA"/>
    <property type="match status" value="1"/>
</dbReference>
<dbReference type="CDD" id="cd06576">
    <property type="entry name" value="PASTA_Pbp2x-like_1"/>
    <property type="match status" value="1"/>
</dbReference>
<dbReference type="SUPFAM" id="SSF56519">
    <property type="entry name" value="Penicillin binding protein dimerisation domain"/>
    <property type="match status" value="1"/>
</dbReference>
<dbReference type="InterPro" id="IPR005543">
    <property type="entry name" value="PASTA_dom"/>
</dbReference>
<dbReference type="Pfam" id="PF00905">
    <property type="entry name" value="Transpeptidase"/>
    <property type="match status" value="1"/>
</dbReference>
<evidence type="ECO:0000256" key="3">
    <source>
        <dbReference type="ARBA" id="ARBA00023136"/>
    </source>
</evidence>
<dbReference type="Gene3D" id="3.90.1310.10">
    <property type="entry name" value="Penicillin-binding protein 2a (Domain 2)"/>
    <property type="match status" value="1"/>
</dbReference>
<comment type="subcellular location">
    <subcellularLocation>
        <location evidence="1">Membrane</location>
    </subcellularLocation>
</comment>
<dbReference type="InterPro" id="IPR001460">
    <property type="entry name" value="PCN-bd_Tpept"/>
</dbReference>
<dbReference type="InterPro" id="IPR012338">
    <property type="entry name" value="Beta-lactam/transpept-like"/>
</dbReference>
<organism evidence="7 8">
    <name type="scientific">Paenibacillus lautus</name>
    <name type="common">Bacillus lautus</name>
    <dbReference type="NCBI Taxonomy" id="1401"/>
    <lineage>
        <taxon>Bacteria</taxon>
        <taxon>Bacillati</taxon>
        <taxon>Bacillota</taxon>
        <taxon>Bacilli</taxon>
        <taxon>Bacillales</taxon>
        <taxon>Paenibacillaceae</taxon>
        <taxon>Paenibacillus</taxon>
    </lineage>
</organism>
<feature type="compositionally biased region" description="Polar residues" evidence="4">
    <location>
        <begin position="759"/>
        <end position="768"/>
    </location>
</feature>
<dbReference type="KEGG" id="plw:D5F53_20595"/>
<dbReference type="Gene3D" id="3.40.710.10">
    <property type="entry name" value="DD-peptidase/beta-lactamase superfamily"/>
    <property type="match status" value="1"/>
</dbReference>
<dbReference type="InterPro" id="IPR036138">
    <property type="entry name" value="PBP_dimer_sf"/>
</dbReference>
<gene>
    <name evidence="7" type="ORF">D5F53_20595</name>
</gene>
<evidence type="ECO:0000256" key="4">
    <source>
        <dbReference type="SAM" id="MobiDB-lite"/>
    </source>
</evidence>
<dbReference type="Proteomes" id="UP000266552">
    <property type="component" value="Chromosome"/>
</dbReference>
<keyword evidence="5" id="KW-1133">Transmembrane helix</keyword>
<evidence type="ECO:0000256" key="5">
    <source>
        <dbReference type="SAM" id="Phobius"/>
    </source>
</evidence>
<feature type="region of interest" description="Disordered" evidence="4">
    <location>
        <begin position="722"/>
        <end position="768"/>
    </location>
</feature>
<name>A0A385TP57_PAELA</name>
<comment type="similarity">
    <text evidence="2">Belongs to the transpeptidase family.</text>
</comment>
<dbReference type="PANTHER" id="PTHR30627:SF1">
    <property type="entry name" value="PEPTIDOGLYCAN D,D-TRANSPEPTIDASE FTSI"/>
    <property type="match status" value="1"/>
</dbReference>
<evidence type="ECO:0000256" key="1">
    <source>
        <dbReference type="ARBA" id="ARBA00004370"/>
    </source>
</evidence>
<dbReference type="EMBL" id="CP032412">
    <property type="protein sequence ID" value="AYB45549.1"/>
    <property type="molecule type" value="Genomic_DNA"/>
</dbReference>
<dbReference type="Pfam" id="PF03717">
    <property type="entry name" value="PBP_dimer"/>
    <property type="match status" value="1"/>
</dbReference>
<dbReference type="InterPro" id="IPR050515">
    <property type="entry name" value="Beta-lactam/transpept"/>
</dbReference>
<evidence type="ECO:0000313" key="7">
    <source>
        <dbReference type="EMBL" id="AYB45549.1"/>
    </source>
</evidence>
<sequence>MIKKIKLRTVLIGGCITLFFALLIGRVFWLQVIDNDFWKAEALKKWSRTQDLPASRGTIMDRDGDILAMDAPAYTVIVNPAVIQANGLENEVVKGLHDTLGKDENKLREMVQAKDKDGEYLKGVEVRNEGWKISQEKMEEVKAFSESLNDKLKAAGKVPDSGIGFQREQKRFYPKETLAAHMLGYTDRQGQGIGGIEQYYDEMLKGTDGFASYKSDKKGVKLPSEDELYQPAINGKNLVLTTDDTIQYYIEEAMRDTYNQYKPISMTVIAADPNTMEILGMANMPTFDPNTYSKWNQKNFINHAVRSIYEPGSTFKIVTLASAVQEKLFNPGDIYQSGSIRAGGRTHRDINSVGWGPITYLEGVKRSSNVAFVKLGYEMLGKERFTNYIREFGFTEKTNIDLPGEILGTLNMTYDSDISTMTYGYAVSVTPIQQIAAISAVANGGKLMEPHMVKEIEDPNTGEVQKIEPKVVRQVISPEAARETGTYLEQVVADQLNGTGKLAYIDGYRVAGKTGTAIKSGGGYKDRSKQVVSFIGYAPVEDPKIAVLVIIDEPNVEKGGGALAAPIFKEIVSKSLNYWGVPKSNENQDKEKSNPGTAPKDSLKAPDFTGMKLSEVKAKLLKDGVAFETLGNGSTVKEQYPPANATISVGQRIYLLTEDSPSMKIPNLEGESLRDAMEVLTLMKVKVNVQGEGFVASQLEAKENGQRIVQLTLKSAQELITGISSTDETSSAGNDNANGEETGDKETEGTADNEAEANDQGQGDTEGE</sequence>
<protein>
    <submittedName>
        <fullName evidence="7">PASTA domain-containing protein</fullName>
    </submittedName>
</protein>
<dbReference type="SUPFAM" id="SSF54184">
    <property type="entry name" value="Penicillin-binding protein 2x (pbp-2x), c-terminal domain"/>
    <property type="match status" value="2"/>
</dbReference>
<keyword evidence="3 5" id="KW-0472">Membrane</keyword>
<dbReference type="PANTHER" id="PTHR30627">
    <property type="entry name" value="PEPTIDOGLYCAN D,D-TRANSPEPTIDASE"/>
    <property type="match status" value="1"/>
</dbReference>
<proteinExistence type="inferred from homology"/>
<dbReference type="AlphaFoldDB" id="A0A385TP57"/>
<feature type="domain" description="PASTA" evidence="6">
    <location>
        <begin position="597"/>
        <end position="659"/>
    </location>
</feature>
<evidence type="ECO:0000313" key="8">
    <source>
        <dbReference type="Proteomes" id="UP000266552"/>
    </source>
</evidence>
<evidence type="ECO:0000259" key="6">
    <source>
        <dbReference type="PROSITE" id="PS51178"/>
    </source>
</evidence>
<dbReference type="PROSITE" id="PS51178">
    <property type="entry name" value="PASTA"/>
    <property type="match status" value="1"/>
</dbReference>
<accession>A0A385TP57</accession>
<feature type="transmembrane region" description="Helical" evidence="5">
    <location>
        <begin position="7"/>
        <end position="29"/>
    </location>
</feature>
<reference evidence="7 8" key="1">
    <citation type="submission" date="2018-09" db="EMBL/GenBank/DDBJ databases">
        <title>Genome Sequence of Paenibacillus lautus Strain E7593-69, Azo Dye-Degrading Bacteria, Isolated from Commercial Tattoo Inks.</title>
        <authorList>
            <person name="Nho S.W."/>
            <person name="Kim S.-J."/>
            <person name="Kweon O."/>
            <person name="Cerniglia C.E."/>
        </authorList>
    </citation>
    <scope>NUCLEOTIDE SEQUENCE [LARGE SCALE GENOMIC DNA]</scope>
    <source>
        <strain evidence="7 8">E7593-69</strain>
    </source>
</reference>
<dbReference type="RefSeq" id="WP_119849286.1">
    <property type="nucleotide sequence ID" value="NZ_CP032412.1"/>
</dbReference>
<dbReference type="InterPro" id="IPR005311">
    <property type="entry name" value="PBP_dimer"/>
</dbReference>
<keyword evidence="8" id="KW-1185">Reference proteome</keyword>
<keyword evidence="5" id="KW-0812">Transmembrane</keyword>
<dbReference type="Pfam" id="PF03793">
    <property type="entry name" value="PASTA"/>
    <property type="match status" value="1"/>
</dbReference>
<feature type="region of interest" description="Disordered" evidence="4">
    <location>
        <begin position="582"/>
        <end position="605"/>
    </location>
</feature>
<dbReference type="GO" id="GO:0005886">
    <property type="term" value="C:plasma membrane"/>
    <property type="evidence" value="ECO:0007669"/>
    <property type="project" value="TreeGrafter"/>
</dbReference>
<evidence type="ECO:0000256" key="2">
    <source>
        <dbReference type="ARBA" id="ARBA00007171"/>
    </source>
</evidence>